<dbReference type="EMBL" id="CP041036">
    <property type="protein sequence ID" value="QDE32467.1"/>
    <property type="molecule type" value="Genomic_DNA"/>
</dbReference>
<dbReference type="GO" id="GO:0042802">
    <property type="term" value="F:identical protein binding"/>
    <property type="evidence" value="ECO:0007669"/>
    <property type="project" value="UniProtKB-ARBA"/>
</dbReference>
<dbReference type="GO" id="GO:0009073">
    <property type="term" value="P:aromatic amino acid family biosynthetic process"/>
    <property type="evidence" value="ECO:0007669"/>
    <property type="project" value="UniProtKB-KW"/>
</dbReference>
<dbReference type="Gene3D" id="3.20.20.70">
    <property type="entry name" value="Aldolase class I"/>
    <property type="match status" value="1"/>
</dbReference>
<organism evidence="10 11">
    <name type="scientific">Shewanella polaris</name>
    <dbReference type="NCBI Taxonomy" id="2588449"/>
    <lineage>
        <taxon>Bacteria</taxon>
        <taxon>Pseudomonadati</taxon>
        <taxon>Pseudomonadota</taxon>
        <taxon>Gammaproteobacteria</taxon>
        <taxon>Alteromonadales</taxon>
        <taxon>Shewanellaceae</taxon>
        <taxon>Shewanella</taxon>
    </lineage>
</organism>
<evidence type="ECO:0000313" key="11">
    <source>
        <dbReference type="Proteomes" id="UP000319809"/>
    </source>
</evidence>
<keyword evidence="6 8" id="KW-0057">Aromatic amino acid biosynthesis</keyword>
<keyword evidence="11" id="KW-1185">Reference proteome</keyword>
<dbReference type="RefSeq" id="WP_137225625.1">
    <property type="nucleotide sequence ID" value="NZ_CP041036.1"/>
</dbReference>
<dbReference type="SUPFAM" id="SSF51569">
    <property type="entry name" value="Aldolase"/>
    <property type="match status" value="1"/>
</dbReference>
<dbReference type="InterPro" id="IPR006219">
    <property type="entry name" value="DAHP_synth_1"/>
</dbReference>
<evidence type="ECO:0000259" key="9">
    <source>
        <dbReference type="Pfam" id="PF00793"/>
    </source>
</evidence>
<comment type="similarity">
    <text evidence="3 8">Belongs to the class-I DAHP synthase family.</text>
</comment>
<keyword evidence="4 8" id="KW-0028">Amino-acid biosynthesis</keyword>
<evidence type="ECO:0000256" key="7">
    <source>
        <dbReference type="ARBA" id="ARBA00047508"/>
    </source>
</evidence>
<dbReference type="Pfam" id="PF00793">
    <property type="entry name" value="DAHP_synth_1"/>
    <property type="match status" value="1"/>
</dbReference>
<evidence type="ECO:0000256" key="3">
    <source>
        <dbReference type="ARBA" id="ARBA00007985"/>
    </source>
</evidence>
<name>A0A4Y5YIE3_9GAMM</name>
<dbReference type="NCBIfam" id="NF006723">
    <property type="entry name" value="PRK09261.1-1"/>
    <property type="match status" value="1"/>
</dbReference>
<gene>
    <name evidence="10" type="primary">aroG</name>
    <name evidence="10" type="ORF">FH971_16765</name>
</gene>
<dbReference type="GO" id="GO:0009423">
    <property type="term" value="P:chorismate biosynthetic process"/>
    <property type="evidence" value="ECO:0007669"/>
    <property type="project" value="UniProtKB-UniPathway"/>
</dbReference>
<reference evidence="10 11" key="1">
    <citation type="submission" date="2019-06" db="EMBL/GenBank/DDBJ databases">
        <title>The genome of Shewanella sp. SM1901.</title>
        <authorList>
            <person name="Cha Q."/>
        </authorList>
    </citation>
    <scope>NUCLEOTIDE SEQUENCE [LARGE SCALE GENOMIC DNA]</scope>
    <source>
        <strain evidence="10 11">SM1901</strain>
    </source>
</reference>
<dbReference type="EC" id="2.5.1.54" evidence="8"/>
<dbReference type="GO" id="GO:0008652">
    <property type="term" value="P:amino acid biosynthetic process"/>
    <property type="evidence" value="ECO:0007669"/>
    <property type="project" value="UniProtKB-KW"/>
</dbReference>
<evidence type="ECO:0000256" key="1">
    <source>
        <dbReference type="ARBA" id="ARBA00003726"/>
    </source>
</evidence>
<dbReference type="PIRSF" id="PIRSF001361">
    <property type="entry name" value="DAHP_synthase"/>
    <property type="match status" value="1"/>
</dbReference>
<comment type="pathway">
    <text evidence="2 8">Metabolic intermediate biosynthesis; chorismate biosynthesis; chorismate from D-erythrose 4-phosphate and phosphoenolpyruvate: step 1/7.</text>
</comment>
<dbReference type="PANTHER" id="PTHR21225">
    <property type="entry name" value="PHOSPHO-2-DEHYDRO-3-DEOXYHEPTONATE ALDOLASE DAHP SYNTHETASE"/>
    <property type="match status" value="1"/>
</dbReference>
<proteinExistence type="inferred from homology"/>
<evidence type="ECO:0000256" key="6">
    <source>
        <dbReference type="ARBA" id="ARBA00023141"/>
    </source>
</evidence>
<evidence type="ECO:0000256" key="2">
    <source>
        <dbReference type="ARBA" id="ARBA00004688"/>
    </source>
</evidence>
<evidence type="ECO:0000313" key="10">
    <source>
        <dbReference type="EMBL" id="QDE32467.1"/>
    </source>
</evidence>
<evidence type="ECO:0000256" key="4">
    <source>
        <dbReference type="ARBA" id="ARBA00022605"/>
    </source>
</evidence>
<dbReference type="Proteomes" id="UP000319809">
    <property type="component" value="Chromosome"/>
</dbReference>
<feature type="domain" description="DAHP synthetase I/KDSA" evidence="9">
    <location>
        <begin position="45"/>
        <end position="337"/>
    </location>
</feature>
<accession>A0A4Y5YIE3</accession>
<dbReference type="InterPro" id="IPR013785">
    <property type="entry name" value="Aldolase_TIM"/>
</dbReference>
<dbReference type="GO" id="GO:0003849">
    <property type="term" value="F:3-deoxy-7-phosphoheptulonate synthase activity"/>
    <property type="evidence" value="ECO:0007669"/>
    <property type="project" value="UniProtKB-EC"/>
</dbReference>
<dbReference type="UniPathway" id="UPA00053">
    <property type="reaction ID" value="UER00084"/>
</dbReference>
<keyword evidence="5 8" id="KW-0808">Transferase</keyword>
<dbReference type="FunFam" id="3.20.20.70:FF:000005">
    <property type="entry name" value="Phospho-2-dehydro-3-deoxyheptonate aldolase"/>
    <property type="match status" value="1"/>
</dbReference>
<evidence type="ECO:0000256" key="8">
    <source>
        <dbReference type="PIRNR" id="PIRNR001361"/>
    </source>
</evidence>
<dbReference type="AlphaFoldDB" id="A0A4Y5YIE3"/>
<dbReference type="NCBIfam" id="NF009395">
    <property type="entry name" value="PRK12755.1"/>
    <property type="match status" value="1"/>
</dbReference>
<comment type="catalytic activity">
    <reaction evidence="7 8">
        <text>D-erythrose 4-phosphate + phosphoenolpyruvate + H2O = 7-phospho-2-dehydro-3-deoxy-D-arabino-heptonate + phosphate</text>
        <dbReference type="Rhea" id="RHEA:14717"/>
        <dbReference type="ChEBI" id="CHEBI:15377"/>
        <dbReference type="ChEBI" id="CHEBI:16897"/>
        <dbReference type="ChEBI" id="CHEBI:43474"/>
        <dbReference type="ChEBI" id="CHEBI:58394"/>
        <dbReference type="ChEBI" id="CHEBI:58702"/>
        <dbReference type="EC" id="2.5.1.54"/>
    </reaction>
</comment>
<comment type="function">
    <text evidence="1 8">Stereospecific condensation of phosphoenolpyruvate (PEP) and D-erythrose-4-phosphate (E4P) giving rise to 3-deoxy-D-arabino-heptulosonate-7-phosphate (DAHP).</text>
</comment>
<dbReference type="GO" id="GO:0005737">
    <property type="term" value="C:cytoplasm"/>
    <property type="evidence" value="ECO:0007669"/>
    <property type="project" value="TreeGrafter"/>
</dbReference>
<dbReference type="KEGG" id="spol:FH971_16765"/>
<dbReference type="NCBIfam" id="TIGR00034">
    <property type="entry name" value="aroFGH"/>
    <property type="match status" value="1"/>
</dbReference>
<dbReference type="PANTHER" id="PTHR21225:SF12">
    <property type="entry name" value="PHOSPHO-2-DEHYDRO-3-DEOXYHEPTONATE ALDOLASE, TYROSINE-INHIBITED"/>
    <property type="match status" value="1"/>
</dbReference>
<protein>
    <recommendedName>
        <fullName evidence="8">Phospho-2-dehydro-3-deoxyheptonate aldolase</fullName>
        <ecNumber evidence="8">2.5.1.54</ecNumber>
    </recommendedName>
</protein>
<sequence>MHYQNDDIRIDEIKQLLPPIAILERFPATESASTTVFNARNSIHNILAREDDRLLVVIGPCSIHDPVAALEYGQRLVKLREQYKDQLEIVMRVYFEKPRTTVGWKGLINDPYMDNSYQLNDGLRTARKLLVDLNDSGIPTAGEFLDMITPQYVADMMCWGAIGARTTESQVHRELSSGLSCPVGFKNGTDGTIKVAIDAIGAANAPHHFLSVTKFGHSAIVSTKGNPDCHIILRGGRAPNYSAEHVADITKQLTESGLTDNIMIDFSHANSSKDYKKQMMVADDVAGQIAQGNQAIFGVMVESHLVEGRQDLIENSALCYGQSVTDACIGWDDTESLLATLNQSVVDRRKV</sequence>
<evidence type="ECO:0000256" key="5">
    <source>
        <dbReference type="ARBA" id="ARBA00022679"/>
    </source>
</evidence>
<dbReference type="NCBIfam" id="NF009396">
    <property type="entry name" value="PRK12756.1"/>
    <property type="match status" value="1"/>
</dbReference>
<dbReference type="InterPro" id="IPR006218">
    <property type="entry name" value="DAHP1/KDSA"/>
</dbReference>